<dbReference type="InterPro" id="IPR032675">
    <property type="entry name" value="LRR_dom_sf"/>
</dbReference>
<dbReference type="VEuPathDB" id="FungiDB:DEHA2F00660g"/>
<evidence type="ECO:0000313" key="3">
    <source>
        <dbReference type="EMBL" id="CAG88692.2"/>
    </source>
</evidence>
<proteinExistence type="predicted"/>
<dbReference type="Gene3D" id="3.80.10.10">
    <property type="entry name" value="Ribonuclease Inhibitor"/>
    <property type="match status" value="1"/>
</dbReference>
<dbReference type="RefSeq" id="XP_460388.2">
    <property type="nucleotide sequence ID" value="XM_460388.1"/>
</dbReference>
<dbReference type="OrthoDB" id="676979at2759"/>
<dbReference type="EMBL" id="CR382138">
    <property type="protein sequence ID" value="CAG88692.2"/>
    <property type="molecule type" value="Genomic_DNA"/>
</dbReference>
<evidence type="ECO:0000256" key="2">
    <source>
        <dbReference type="ARBA" id="ARBA00022737"/>
    </source>
</evidence>
<dbReference type="GO" id="GO:0005737">
    <property type="term" value="C:cytoplasm"/>
    <property type="evidence" value="ECO:0007669"/>
    <property type="project" value="TreeGrafter"/>
</dbReference>
<reference evidence="3 4" key="1">
    <citation type="journal article" date="2004" name="Nature">
        <title>Genome evolution in yeasts.</title>
        <authorList>
            <consortium name="Genolevures"/>
            <person name="Dujon B."/>
            <person name="Sherman D."/>
            <person name="Fischer G."/>
            <person name="Durrens P."/>
            <person name="Casaregola S."/>
            <person name="Lafontaine I."/>
            <person name="de Montigny J."/>
            <person name="Marck C."/>
            <person name="Neuveglise C."/>
            <person name="Talla E."/>
            <person name="Goffard N."/>
            <person name="Frangeul L."/>
            <person name="Aigle M."/>
            <person name="Anthouard V."/>
            <person name="Babour A."/>
            <person name="Barbe V."/>
            <person name="Barnay S."/>
            <person name="Blanchin S."/>
            <person name="Beckerich J.M."/>
            <person name="Beyne E."/>
            <person name="Bleykasten C."/>
            <person name="Boisrame A."/>
            <person name="Boyer J."/>
            <person name="Cattolico L."/>
            <person name="Confanioleri F."/>
            <person name="de Daruvar A."/>
            <person name="Despons L."/>
            <person name="Fabre E."/>
            <person name="Fairhead C."/>
            <person name="Ferry-Dumazet H."/>
            <person name="Groppi A."/>
            <person name="Hantraye F."/>
            <person name="Hennequin C."/>
            <person name="Jauniaux N."/>
            <person name="Joyet P."/>
            <person name="Kachouri R."/>
            <person name="Kerrest A."/>
            <person name="Koszul R."/>
            <person name="Lemaire M."/>
            <person name="Lesur I."/>
            <person name="Ma L."/>
            <person name="Muller H."/>
            <person name="Nicaud J.M."/>
            <person name="Nikolski M."/>
            <person name="Oztas S."/>
            <person name="Ozier-Kalogeropoulos O."/>
            <person name="Pellenz S."/>
            <person name="Potier S."/>
            <person name="Richard G.F."/>
            <person name="Straub M.L."/>
            <person name="Suleau A."/>
            <person name="Swennene D."/>
            <person name="Tekaia F."/>
            <person name="Wesolowski-Louvel M."/>
            <person name="Westhof E."/>
            <person name="Wirth B."/>
            <person name="Zeniou-Meyer M."/>
            <person name="Zivanovic I."/>
            <person name="Bolotin-Fukuhara M."/>
            <person name="Thierry A."/>
            <person name="Bouchier C."/>
            <person name="Caudron B."/>
            <person name="Scarpelli C."/>
            <person name="Gaillardin C."/>
            <person name="Weissenbach J."/>
            <person name="Wincker P."/>
            <person name="Souciet J.L."/>
        </authorList>
    </citation>
    <scope>NUCLEOTIDE SEQUENCE [LARGE SCALE GENOMIC DNA]</scope>
    <source>
        <strain evidence="4">ATCC 36239 / CBS 767 / BCRC 21394 / JCM 1990 / NBRC 0083 / IGC 2968</strain>
    </source>
</reference>
<evidence type="ECO:0000256" key="1">
    <source>
        <dbReference type="ARBA" id="ARBA00022614"/>
    </source>
</evidence>
<dbReference type="GeneID" id="2903873"/>
<keyword evidence="1" id="KW-0433">Leucine-rich repeat</keyword>
<accession>Q6BN32</accession>
<dbReference type="PRINTS" id="PR00019">
    <property type="entry name" value="LEURICHRPT"/>
</dbReference>
<dbReference type="AlphaFoldDB" id="Q6BN32"/>
<dbReference type="InterPro" id="IPR001611">
    <property type="entry name" value="Leu-rich_rpt"/>
</dbReference>
<keyword evidence="2" id="KW-0677">Repeat</keyword>
<dbReference type="InParanoid" id="Q6BN32"/>
<name>Q6BN32_DEBHA</name>
<dbReference type="STRING" id="284592.Q6BN32"/>
<evidence type="ECO:0000313" key="4">
    <source>
        <dbReference type="Proteomes" id="UP000000599"/>
    </source>
</evidence>
<dbReference type="HOGENOM" id="CLU_050723_0_0_1"/>
<dbReference type="PROSITE" id="PS51450">
    <property type="entry name" value="LRR"/>
    <property type="match status" value="4"/>
</dbReference>
<keyword evidence="4" id="KW-1185">Reference proteome</keyword>
<dbReference type="KEGG" id="dha:DEHA2F00660g"/>
<dbReference type="SUPFAM" id="SSF52058">
    <property type="entry name" value="L domain-like"/>
    <property type="match status" value="1"/>
</dbReference>
<dbReference type="Proteomes" id="UP000000599">
    <property type="component" value="Chromosome F"/>
</dbReference>
<dbReference type="OMA" id="NWFTIKY"/>
<sequence>MNILFRLPIELMGETLSHLSPDELTYKFDLEGLIYDTTFNSYSKVRQMAFFVKYKGKHVTISNTNINDTHQLSNFQLQYLNITQMVIKPKVISFVLFDCNNRSSYNFISFMLSHHFKLLKSFTNKFSFQLSIHDDNLIDINLLNGILYHFSYNNYIVNWFSIHYKTVKQITGVQQTSFEENSHDLNHGSIENLKLHLFNSSRLMEHFMYFRNHNCLCGNLKTLDLSYNNINDENLAKLYFPDSIQDLNLSNNNLHTISNNFNINNLANLRNLNLSNNNLIRISISINISFNLEVLVLSGNNLNNCNFLCKPFFQNLSKLNISRNLISNLINLPTSLERLDLSGNYLSSFFNEQTSNVFPASLVELNLSWCKILFKARLNVIEAKRTLHIENLHKLKSLILSGNYYYNIDSEILQVCK</sequence>
<dbReference type="eggNOG" id="ENOG502QQ5H">
    <property type="taxonomic scope" value="Eukaryota"/>
</dbReference>
<dbReference type="Pfam" id="PF00560">
    <property type="entry name" value="LRR_1"/>
    <property type="match status" value="2"/>
</dbReference>
<organism evidence="3 4">
    <name type="scientific">Debaryomyces hansenii (strain ATCC 36239 / CBS 767 / BCRC 21394 / JCM 1990 / NBRC 0083 / IGC 2968)</name>
    <name type="common">Yeast</name>
    <name type="synonym">Torulaspora hansenii</name>
    <dbReference type="NCBI Taxonomy" id="284592"/>
    <lineage>
        <taxon>Eukaryota</taxon>
        <taxon>Fungi</taxon>
        <taxon>Dikarya</taxon>
        <taxon>Ascomycota</taxon>
        <taxon>Saccharomycotina</taxon>
        <taxon>Pichiomycetes</taxon>
        <taxon>Debaryomycetaceae</taxon>
        <taxon>Debaryomyces</taxon>
    </lineage>
</organism>
<protein>
    <submittedName>
        <fullName evidence="3">DEHA2F00660p</fullName>
    </submittedName>
</protein>
<gene>
    <name evidence="3" type="ordered locus">DEHA2F00660g</name>
</gene>
<dbReference type="PANTHER" id="PTHR15454">
    <property type="entry name" value="NISCHARIN RELATED"/>
    <property type="match status" value="1"/>
</dbReference>